<evidence type="ECO:0000256" key="1">
    <source>
        <dbReference type="PIRSR" id="PIRSR601310-1"/>
    </source>
</evidence>
<dbReference type="InterPro" id="IPR036265">
    <property type="entry name" value="HIT-like_sf"/>
</dbReference>
<evidence type="ECO:0000313" key="4">
    <source>
        <dbReference type="EMBL" id="MTH28770.1"/>
    </source>
</evidence>
<name>A0A7K1GJ58_9FLAO</name>
<organism evidence="4 5">
    <name type="scientific">Myroides pelagicus</name>
    <dbReference type="NCBI Taxonomy" id="270914"/>
    <lineage>
        <taxon>Bacteria</taxon>
        <taxon>Pseudomonadati</taxon>
        <taxon>Bacteroidota</taxon>
        <taxon>Flavobacteriia</taxon>
        <taxon>Flavobacteriales</taxon>
        <taxon>Flavobacteriaceae</taxon>
        <taxon>Myroides</taxon>
    </lineage>
</organism>
<evidence type="ECO:0000256" key="2">
    <source>
        <dbReference type="PROSITE-ProRule" id="PRU00464"/>
    </source>
</evidence>
<dbReference type="PANTHER" id="PTHR46648:SF1">
    <property type="entry name" value="ADENOSINE 5'-MONOPHOSPHORAMIDASE HNT1"/>
    <property type="match status" value="1"/>
</dbReference>
<proteinExistence type="predicted"/>
<gene>
    <name evidence="4" type="ORF">GJV77_02360</name>
</gene>
<comment type="caution">
    <text evidence="4">The sequence shown here is derived from an EMBL/GenBank/DDBJ whole genome shotgun (WGS) entry which is preliminary data.</text>
</comment>
<protein>
    <submittedName>
        <fullName evidence="4">HIT domain-containing protein</fullName>
    </submittedName>
</protein>
<dbReference type="GO" id="GO:0009117">
    <property type="term" value="P:nucleotide metabolic process"/>
    <property type="evidence" value="ECO:0007669"/>
    <property type="project" value="TreeGrafter"/>
</dbReference>
<evidence type="ECO:0000313" key="5">
    <source>
        <dbReference type="Proteomes" id="UP000488936"/>
    </source>
</evidence>
<keyword evidence="5" id="KW-1185">Reference proteome</keyword>
<dbReference type="Proteomes" id="UP000488936">
    <property type="component" value="Unassembled WGS sequence"/>
</dbReference>
<dbReference type="EMBL" id="WMJY01000003">
    <property type="protein sequence ID" value="MTH28770.1"/>
    <property type="molecule type" value="Genomic_DNA"/>
</dbReference>
<dbReference type="SUPFAM" id="SSF54197">
    <property type="entry name" value="HIT-like"/>
    <property type="match status" value="1"/>
</dbReference>
<accession>A0A7K1GJ58</accession>
<dbReference type="InterPro" id="IPR011146">
    <property type="entry name" value="HIT-like"/>
</dbReference>
<dbReference type="AlphaFoldDB" id="A0A7K1GJ58"/>
<reference evidence="4 5" key="1">
    <citation type="journal article" date="2006" name="Int. J. Syst. Evol. Microbiol.">
        <title>Myroides pelagicus sp. nov., isolated from seawater in Thailand.</title>
        <authorList>
            <person name="Yoon J."/>
            <person name="Maneerat S."/>
            <person name="Kawai F."/>
            <person name="Yokota A."/>
        </authorList>
    </citation>
    <scope>NUCLEOTIDE SEQUENCE [LARGE SCALE GENOMIC DNA]</scope>
    <source>
        <strain evidence="4 5">SM1T</strain>
    </source>
</reference>
<dbReference type="Pfam" id="PF01230">
    <property type="entry name" value="HIT"/>
    <property type="match status" value="1"/>
</dbReference>
<evidence type="ECO:0000259" key="3">
    <source>
        <dbReference type="PROSITE" id="PS51084"/>
    </source>
</evidence>
<dbReference type="Gene3D" id="3.30.428.10">
    <property type="entry name" value="HIT-like"/>
    <property type="match status" value="1"/>
</dbReference>
<dbReference type="RefSeq" id="WP_155034755.1">
    <property type="nucleotide sequence ID" value="NZ_JBHTIG010000005.1"/>
</dbReference>
<feature type="domain" description="HIT" evidence="3">
    <location>
        <begin position="12"/>
        <end position="117"/>
    </location>
</feature>
<dbReference type="PROSITE" id="PS51084">
    <property type="entry name" value="HIT_2"/>
    <property type="match status" value="1"/>
</dbReference>
<dbReference type="PRINTS" id="PR00332">
    <property type="entry name" value="HISTRIAD"/>
</dbReference>
<sequence>MMTCSTTSNECVFCQIVEGRLPAEVIYEDDSFLAFLDIDPINNGHILIIPKDHLLDLDALSEQLITSVFLIAQKLLKRLRRVCPMEGYTIMQNGGLFNDIGHFHLHLFPRNKSDGFGWVCDESREFTELHKVRALLSNE</sequence>
<dbReference type="OrthoDB" id="9784774at2"/>
<feature type="active site" description="Tele-AMP-histidine intermediate" evidence="1">
    <location>
        <position position="106"/>
    </location>
</feature>
<dbReference type="GO" id="GO:0003824">
    <property type="term" value="F:catalytic activity"/>
    <property type="evidence" value="ECO:0007669"/>
    <property type="project" value="InterPro"/>
</dbReference>
<dbReference type="InterPro" id="IPR001310">
    <property type="entry name" value="Histidine_triad_HIT"/>
</dbReference>
<feature type="short sequence motif" description="Histidine triad motif" evidence="2">
    <location>
        <begin position="102"/>
        <end position="106"/>
    </location>
</feature>
<dbReference type="PANTHER" id="PTHR46648">
    <property type="entry name" value="HIT FAMILY PROTEIN 1"/>
    <property type="match status" value="1"/>
</dbReference>